<feature type="domain" description="Metallo-beta-lactamase" evidence="7">
    <location>
        <begin position="52"/>
        <end position="273"/>
    </location>
</feature>
<keyword evidence="4 6" id="KW-0813">Transport</keyword>
<dbReference type="InterPro" id="IPR001279">
    <property type="entry name" value="Metallo-B-lactamas"/>
</dbReference>
<protein>
    <recommendedName>
        <fullName evidence="3 6">Coenzyme PQQ synthesis protein B</fullName>
    </recommendedName>
    <alternativeName>
        <fullName evidence="6">Pyrroloquinoline quinone biosynthesis protein B</fullName>
    </alternativeName>
</protein>
<evidence type="ECO:0000259" key="7">
    <source>
        <dbReference type="Pfam" id="PF12706"/>
    </source>
</evidence>
<proteinExistence type="inferred from homology"/>
<dbReference type="eggNOG" id="COG1235">
    <property type="taxonomic scope" value="Bacteria"/>
</dbReference>
<dbReference type="HAMAP" id="MF_00653">
    <property type="entry name" value="PQQ_syn_PqqB"/>
    <property type="match status" value="1"/>
</dbReference>
<dbReference type="InterPro" id="IPR011842">
    <property type="entry name" value="PQQ_synth_PqqB"/>
</dbReference>
<dbReference type="STRING" id="349163.Acry_0078"/>
<evidence type="ECO:0000256" key="4">
    <source>
        <dbReference type="ARBA" id="ARBA00022448"/>
    </source>
</evidence>
<comment type="pathway">
    <text evidence="1 6">Cofactor biosynthesis; pyrroloquinoline quinone biosynthesis.</text>
</comment>
<dbReference type="NCBIfam" id="TIGR02108">
    <property type="entry name" value="PQQ_syn_pqqB"/>
    <property type="match status" value="1"/>
</dbReference>
<evidence type="ECO:0000313" key="9">
    <source>
        <dbReference type="Proteomes" id="UP000000245"/>
    </source>
</evidence>
<dbReference type="Pfam" id="PF12706">
    <property type="entry name" value="Lactamase_B_2"/>
    <property type="match status" value="1"/>
</dbReference>
<evidence type="ECO:0000256" key="1">
    <source>
        <dbReference type="ARBA" id="ARBA00004886"/>
    </source>
</evidence>
<dbReference type="EMBL" id="CP000697">
    <property type="protein sequence ID" value="ABQ29307.1"/>
    <property type="molecule type" value="Genomic_DNA"/>
</dbReference>
<dbReference type="SUPFAM" id="SSF56281">
    <property type="entry name" value="Metallo-hydrolase/oxidoreductase"/>
    <property type="match status" value="1"/>
</dbReference>
<dbReference type="AlphaFoldDB" id="A5FUM5"/>
<dbReference type="Gene3D" id="3.60.15.10">
    <property type="entry name" value="Ribonuclease Z/Hydroxyacylglutathione hydrolase-like"/>
    <property type="match status" value="1"/>
</dbReference>
<dbReference type="UniPathway" id="UPA00539"/>
<organism evidence="8 9">
    <name type="scientific">Acidiphilium cryptum (strain JF-5)</name>
    <dbReference type="NCBI Taxonomy" id="349163"/>
    <lineage>
        <taxon>Bacteria</taxon>
        <taxon>Pseudomonadati</taxon>
        <taxon>Pseudomonadota</taxon>
        <taxon>Alphaproteobacteria</taxon>
        <taxon>Acetobacterales</taxon>
        <taxon>Acidocellaceae</taxon>
        <taxon>Acidiphilium</taxon>
    </lineage>
</organism>
<evidence type="ECO:0000313" key="8">
    <source>
        <dbReference type="EMBL" id="ABQ29307.1"/>
    </source>
</evidence>
<evidence type="ECO:0000256" key="5">
    <source>
        <dbReference type="ARBA" id="ARBA00022905"/>
    </source>
</evidence>
<comment type="function">
    <text evidence="6">May be involved in the transport of PQQ or its precursor to the periplasm.</text>
</comment>
<evidence type="ECO:0000256" key="2">
    <source>
        <dbReference type="ARBA" id="ARBA00008481"/>
    </source>
</evidence>
<gene>
    <name evidence="6" type="primary">pqqB</name>
    <name evidence="8" type="ordered locus">Acry_0078</name>
</gene>
<dbReference type="InterPro" id="IPR036866">
    <property type="entry name" value="RibonucZ/Hydroxyglut_hydro"/>
</dbReference>
<sequence>MKIIILGAAAGGGFPQWNCACGNCARARCGDPAAKPRTQAALAVSVNDSDYVIFNASPDLRGQILATPALQPRSGLRDSPIAAAVLTGGDVDFTAGLLNLREGHRFGLYAGRRIFDLLGDSQIFRVLDAGLVPRRELPVDVPTRLANGAGQDLGITVEAFVVPGKVALYAEDVSRADFGSSEGDTIGLRIADDHGRAFFYIPSCARVSEDVARRVRGAALVLFDGTLWHDNEMIEAGLMPKTGARMGHISVSGPEGSIAAFAGLDVARKVFVHVNNSNPMILDDTPERAEAERAGWIVAHDGMEIVL</sequence>
<comment type="similarity">
    <text evidence="2 6">Belongs to the PqqB family.</text>
</comment>
<evidence type="ECO:0000256" key="6">
    <source>
        <dbReference type="HAMAP-Rule" id="MF_00653"/>
    </source>
</evidence>
<dbReference type="GO" id="GO:0018189">
    <property type="term" value="P:pyrroloquinoline quinone biosynthetic process"/>
    <property type="evidence" value="ECO:0007669"/>
    <property type="project" value="UniProtKB-UniRule"/>
</dbReference>
<reference evidence="8 9" key="1">
    <citation type="submission" date="2007-05" db="EMBL/GenBank/DDBJ databases">
        <title>Complete sequence of chromosome of Acidiphilium cryptum JF-5.</title>
        <authorList>
            <consortium name="US DOE Joint Genome Institute"/>
            <person name="Copeland A."/>
            <person name="Lucas S."/>
            <person name="Lapidus A."/>
            <person name="Barry K."/>
            <person name="Detter J.C."/>
            <person name="Glavina del Rio T."/>
            <person name="Hammon N."/>
            <person name="Israni S."/>
            <person name="Dalin E."/>
            <person name="Tice H."/>
            <person name="Pitluck S."/>
            <person name="Sims D."/>
            <person name="Brettin T."/>
            <person name="Bruce D."/>
            <person name="Han C."/>
            <person name="Schmutz J."/>
            <person name="Larimer F."/>
            <person name="Land M."/>
            <person name="Hauser L."/>
            <person name="Kyrpides N."/>
            <person name="Kim E."/>
            <person name="Magnuson T."/>
            <person name="Richardson P."/>
        </authorList>
    </citation>
    <scope>NUCLEOTIDE SEQUENCE [LARGE SCALE GENOMIC DNA]</scope>
    <source>
        <strain evidence="8 9">JF-5</strain>
    </source>
</reference>
<dbReference type="HOGENOM" id="CLU_061120_0_0_5"/>
<dbReference type="Proteomes" id="UP000000245">
    <property type="component" value="Chromosome"/>
</dbReference>
<dbReference type="RefSeq" id="WP_011941261.1">
    <property type="nucleotide sequence ID" value="NC_009484.1"/>
</dbReference>
<evidence type="ECO:0000256" key="3">
    <source>
        <dbReference type="ARBA" id="ARBA00015084"/>
    </source>
</evidence>
<keyword evidence="5 6" id="KW-0884">PQQ biosynthesis</keyword>
<dbReference type="KEGG" id="acr:Acry_0078"/>
<accession>A5FUM5</accession>
<keyword evidence="9" id="KW-1185">Reference proteome</keyword>
<name>A5FUM5_ACICJ</name>